<keyword evidence="2" id="KW-1185">Reference proteome</keyword>
<dbReference type="AlphaFoldDB" id="A0A498JH89"/>
<protein>
    <submittedName>
        <fullName evidence="1">Uncharacterized protein</fullName>
    </submittedName>
</protein>
<gene>
    <name evidence="1" type="ORF">DVH24_024742</name>
</gene>
<sequence length="60" mass="6810">MGTRKTRQALLIENGAGFWNAKRSELRAHETKRDMSHKSRLALCTENEVGSVHAKMTQAR</sequence>
<reference evidence="1 2" key="1">
    <citation type="submission" date="2018-10" db="EMBL/GenBank/DDBJ databases">
        <title>A high-quality apple genome assembly.</title>
        <authorList>
            <person name="Hu J."/>
        </authorList>
    </citation>
    <scope>NUCLEOTIDE SEQUENCE [LARGE SCALE GENOMIC DNA]</scope>
    <source>
        <strain evidence="2">cv. HFTH1</strain>
        <tissue evidence="1">Young leaf</tissue>
    </source>
</reference>
<organism evidence="1 2">
    <name type="scientific">Malus domestica</name>
    <name type="common">Apple</name>
    <name type="synonym">Pyrus malus</name>
    <dbReference type="NCBI Taxonomy" id="3750"/>
    <lineage>
        <taxon>Eukaryota</taxon>
        <taxon>Viridiplantae</taxon>
        <taxon>Streptophyta</taxon>
        <taxon>Embryophyta</taxon>
        <taxon>Tracheophyta</taxon>
        <taxon>Spermatophyta</taxon>
        <taxon>Magnoliopsida</taxon>
        <taxon>eudicotyledons</taxon>
        <taxon>Gunneridae</taxon>
        <taxon>Pentapetalae</taxon>
        <taxon>rosids</taxon>
        <taxon>fabids</taxon>
        <taxon>Rosales</taxon>
        <taxon>Rosaceae</taxon>
        <taxon>Amygdaloideae</taxon>
        <taxon>Maleae</taxon>
        <taxon>Malus</taxon>
    </lineage>
</organism>
<accession>A0A498JH89</accession>
<comment type="caution">
    <text evidence="1">The sequence shown here is derived from an EMBL/GenBank/DDBJ whole genome shotgun (WGS) entry which is preliminary data.</text>
</comment>
<evidence type="ECO:0000313" key="1">
    <source>
        <dbReference type="EMBL" id="RXH95058.1"/>
    </source>
</evidence>
<proteinExistence type="predicted"/>
<name>A0A498JH89_MALDO</name>
<dbReference type="EMBL" id="RDQH01000333">
    <property type="protein sequence ID" value="RXH95058.1"/>
    <property type="molecule type" value="Genomic_DNA"/>
</dbReference>
<evidence type="ECO:0000313" key="2">
    <source>
        <dbReference type="Proteomes" id="UP000290289"/>
    </source>
</evidence>
<dbReference type="Proteomes" id="UP000290289">
    <property type="component" value="Chromosome 7"/>
</dbReference>